<dbReference type="EMBL" id="JANBUN010000988">
    <property type="protein sequence ID" value="KAJ2800243.1"/>
    <property type="molecule type" value="Genomic_DNA"/>
</dbReference>
<gene>
    <name evidence="1" type="primary">ERC1_2</name>
    <name evidence="1" type="ORF">H4R21_003256</name>
</gene>
<protein>
    <submittedName>
        <fullName evidence="1">Ethionine resistance protein</fullName>
    </submittedName>
</protein>
<name>A0ACC1L3L7_9FUNG</name>
<keyword evidence="2" id="KW-1185">Reference proteome</keyword>
<comment type="caution">
    <text evidence="1">The sequence shown here is derived from an EMBL/GenBank/DDBJ whole genome shotgun (WGS) entry which is preliminary data.</text>
</comment>
<sequence length="595" mass="63564">MSSLVAGDRIRSQETLLGQEPCHDAPPATAAATHGDSDDGSYLLAVCAKRGKKRLYMAVAHEELGWLTASSIPVAVTYFLQFSLGFANFVAIGSLGAKELAATSLAYMISGVFAMGPGLGYASAMDTFCASAFTASTDKTLVGLHFQRGVVAVTLHLVPVSIIFLNMEPLMLLLGQDAEVAALCGDYMRVFLPGVLPWALYECTKRFLQAQGIMRASTVVIMAVAPIHWVNCYLLILSPTFGLGYIGAPLNLTITFWLMFLGIWAYAALSRDARRCWGGWSRDAVSGLGAFYRLAIPAIITICSEWCAYESLSLLASFFGAKKLAAQAIIINIMSLSSQIPNALGFTATPRIGNLLGAARPRQARISAHVITVMTIVVCSATTAVFVVWRQWWGETYSNDPEVVRAVVELMPVVGIFLTCDGLNQVFAAILRGLGRQKLGAYVIVPSFSFIGLPLSVLLAYGPPHMEVAGLWWGTCVGMVVSALAQLVIIICFTDWEKEVERCLRRLVASGPSSGAGALALPANGSETPVAATPVHGRRSSHCGSLAQQAPFYCAYGAGGLRDKHSVRRAASPCAVVGAGTAQRPPLFSRPERGR</sequence>
<evidence type="ECO:0000313" key="1">
    <source>
        <dbReference type="EMBL" id="KAJ2800243.1"/>
    </source>
</evidence>
<evidence type="ECO:0000313" key="2">
    <source>
        <dbReference type="Proteomes" id="UP001140087"/>
    </source>
</evidence>
<reference evidence="1" key="1">
    <citation type="submission" date="2022-07" db="EMBL/GenBank/DDBJ databases">
        <title>Phylogenomic reconstructions and comparative analyses of Kickxellomycotina fungi.</title>
        <authorList>
            <person name="Reynolds N.K."/>
            <person name="Stajich J.E."/>
            <person name="Barry K."/>
            <person name="Grigoriev I.V."/>
            <person name="Crous P."/>
            <person name="Smith M.E."/>
        </authorList>
    </citation>
    <scope>NUCLEOTIDE SEQUENCE</scope>
    <source>
        <strain evidence="1">BCRC 34780</strain>
    </source>
</reference>
<feature type="non-terminal residue" evidence="1">
    <location>
        <position position="595"/>
    </location>
</feature>
<proteinExistence type="predicted"/>
<accession>A0ACC1L3L7</accession>
<dbReference type="Proteomes" id="UP001140087">
    <property type="component" value="Unassembled WGS sequence"/>
</dbReference>
<organism evidence="1 2">
    <name type="scientific">Coemansia helicoidea</name>
    <dbReference type="NCBI Taxonomy" id="1286919"/>
    <lineage>
        <taxon>Eukaryota</taxon>
        <taxon>Fungi</taxon>
        <taxon>Fungi incertae sedis</taxon>
        <taxon>Zoopagomycota</taxon>
        <taxon>Kickxellomycotina</taxon>
        <taxon>Kickxellomycetes</taxon>
        <taxon>Kickxellales</taxon>
        <taxon>Kickxellaceae</taxon>
        <taxon>Coemansia</taxon>
    </lineage>
</organism>